<keyword evidence="2" id="KW-0808">Transferase</keyword>
<dbReference type="AlphaFoldDB" id="A0A0D2HNX8"/>
<evidence type="ECO:0000256" key="5">
    <source>
        <dbReference type="SAM" id="Coils"/>
    </source>
</evidence>
<dbReference type="FunCoup" id="A0A0D2HNX8">
    <property type="interactions" value="240"/>
</dbReference>
<keyword evidence="5" id="KW-0175">Coiled coil</keyword>
<accession>A0A0D2HNX8</accession>
<evidence type="ECO:0000256" key="4">
    <source>
        <dbReference type="ARBA" id="ARBA00022777"/>
    </source>
</evidence>
<dbReference type="PANTHER" id="PTHR31756">
    <property type="entry name" value="PYRUVATE, PHOSPHATE DIKINASE REGULATORY PROTEIN 1, CHLOROPLASTIC"/>
    <property type="match status" value="1"/>
</dbReference>
<dbReference type="OrthoDB" id="9782201at2"/>
<dbReference type="EMBL" id="AZAC01000034">
    <property type="protein sequence ID" value="KIX12263.1"/>
    <property type="molecule type" value="Genomic_DNA"/>
</dbReference>
<gene>
    <name evidence="6" type="ORF">X474_19840</name>
</gene>
<dbReference type="GO" id="GO:0005524">
    <property type="term" value="F:ATP binding"/>
    <property type="evidence" value="ECO:0007669"/>
    <property type="project" value="InterPro"/>
</dbReference>
<evidence type="ECO:0000256" key="1">
    <source>
        <dbReference type="ARBA" id="ARBA00022527"/>
    </source>
</evidence>
<dbReference type="Pfam" id="PF03618">
    <property type="entry name" value="Kinase-PPPase"/>
    <property type="match status" value="1"/>
</dbReference>
<evidence type="ECO:0000256" key="3">
    <source>
        <dbReference type="ARBA" id="ARBA00022741"/>
    </source>
</evidence>
<dbReference type="InParanoid" id="A0A0D2HNX8"/>
<keyword evidence="7" id="KW-1185">Reference proteome</keyword>
<evidence type="ECO:0000313" key="7">
    <source>
        <dbReference type="Proteomes" id="UP000032233"/>
    </source>
</evidence>
<keyword evidence="3" id="KW-0547">Nucleotide-binding</keyword>
<keyword evidence="4" id="KW-0418">Kinase</keyword>
<protein>
    <recommendedName>
        <fullName evidence="8">Pyruvate, phosphate dikinase regulatory protein</fullName>
    </recommendedName>
</protein>
<reference evidence="6 7" key="1">
    <citation type="submission" date="2013-11" db="EMBL/GenBank/DDBJ databases">
        <title>Metagenomic analysis of a methanogenic consortium involved in long chain n-alkane degradation.</title>
        <authorList>
            <person name="Davidova I.A."/>
            <person name="Callaghan A.V."/>
            <person name="Wawrik B."/>
            <person name="Pruitt S."/>
            <person name="Marks C."/>
            <person name="Duncan K.E."/>
            <person name="Suflita J.M."/>
        </authorList>
    </citation>
    <scope>NUCLEOTIDE SEQUENCE [LARGE SCALE GENOMIC DNA]</scope>
    <source>
        <strain evidence="6 7">SPR</strain>
    </source>
</reference>
<dbReference type="RefSeq" id="WP_044350831.1">
    <property type="nucleotide sequence ID" value="NZ_AZAC01000034.1"/>
</dbReference>
<dbReference type="InterPro" id="IPR005177">
    <property type="entry name" value="Kinase-pyrophosphorylase"/>
</dbReference>
<evidence type="ECO:0000256" key="2">
    <source>
        <dbReference type="ARBA" id="ARBA00022679"/>
    </source>
</evidence>
<dbReference type="PANTHER" id="PTHR31756:SF3">
    <property type="entry name" value="PYRUVATE, PHOSPHATE DIKINASE REGULATORY PROTEIN 1, CHLOROPLASTIC"/>
    <property type="match status" value="1"/>
</dbReference>
<proteinExistence type="predicted"/>
<dbReference type="NCBIfam" id="NF003742">
    <property type="entry name" value="PRK05339.1"/>
    <property type="match status" value="1"/>
</dbReference>
<evidence type="ECO:0000313" key="6">
    <source>
        <dbReference type="EMBL" id="KIX12263.1"/>
    </source>
</evidence>
<evidence type="ECO:0008006" key="8">
    <source>
        <dbReference type="Google" id="ProtNLM"/>
    </source>
</evidence>
<organism evidence="6 7">
    <name type="scientific">Dethiosulfatarculus sandiegensis</name>
    <dbReference type="NCBI Taxonomy" id="1429043"/>
    <lineage>
        <taxon>Bacteria</taxon>
        <taxon>Pseudomonadati</taxon>
        <taxon>Thermodesulfobacteriota</taxon>
        <taxon>Desulfarculia</taxon>
        <taxon>Desulfarculales</taxon>
        <taxon>Desulfarculaceae</taxon>
        <taxon>Dethiosulfatarculus</taxon>
    </lineage>
</organism>
<comment type="caution">
    <text evidence="6">The sequence shown here is derived from an EMBL/GenBank/DDBJ whole genome shotgun (WGS) entry which is preliminary data.</text>
</comment>
<name>A0A0D2HNX8_9BACT</name>
<keyword evidence="1" id="KW-0723">Serine/threonine-protein kinase</keyword>
<dbReference type="STRING" id="1429043.X474_19840"/>
<sequence length="278" mass="31093">MLRDEKAINIWIISDATGITGQRVILAVMAQFTGRIKPTIKRHARVNRIKRLLNILDKAEKKGGVVIYSLVSAELRQCMKEQQPRPNLMFIDLMGPLVQKVTQMLGIKPTEVPGMGHTPLEKSFNLAKSIDFTLRHDDGAGLNTLGRADVIITGVSRTSKTSTSILLSCNHNLKVANIPIIFGQSPPEKLLTLKRPQKAGLIISPGKLFTLRKKRYNGALLPGYADMESIRRELTYCRRVFSLIKDLFIIDVTNLSIEEAAAKLAQLNKQREKKCKIL</sequence>
<dbReference type="Proteomes" id="UP000032233">
    <property type="component" value="Unassembled WGS sequence"/>
</dbReference>
<feature type="coiled-coil region" evidence="5">
    <location>
        <begin position="250"/>
        <end position="277"/>
    </location>
</feature>
<dbReference type="GO" id="GO:0004674">
    <property type="term" value="F:protein serine/threonine kinase activity"/>
    <property type="evidence" value="ECO:0007669"/>
    <property type="project" value="UniProtKB-KW"/>
</dbReference>